<dbReference type="Proteomes" id="UP000254978">
    <property type="component" value="Unassembled WGS sequence"/>
</dbReference>
<dbReference type="OrthoDB" id="4870800at2"/>
<accession>A0A378TJR8</accession>
<organism evidence="1 2">
    <name type="scientific">Mycolicibacterium tokaiense</name>
    <dbReference type="NCBI Taxonomy" id="39695"/>
    <lineage>
        <taxon>Bacteria</taxon>
        <taxon>Bacillati</taxon>
        <taxon>Actinomycetota</taxon>
        <taxon>Actinomycetes</taxon>
        <taxon>Mycobacteriales</taxon>
        <taxon>Mycobacteriaceae</taxon>
        <taxon>Mycolicibacterium</taxon>
    </lineage>
</organism>
<protein>
    <submittedName>
        <fullName evidence="1">DNA binding domain-containing protein</fullName>
    </submittedName>
</protein>
<reference evidence="1 2" key="1">
    <citation type="submission" date="2018-06" db="EMBL/GenBank/DDBJ databases">
        <authorList>
            <consortium name="Pathogen Informatics"/>
            <person name="Doyle S."/>
        </authorList>
    </citation>
    <scope>NUCLEOTIDE SEQUENCE [LARGE SCALE GENOMIC DNA]</scope>
    <source>
        <strain evidence="1 2">NCTC10821</strain>
    </source>
</reference>
<evidence type="ECO:0000313" key="1">
    <source>
        <dbReference type="EMBL" id="STZ60804.1"/>
    </source>
</evidence>
<name>A0A378TJR8_9MYCO</name>
<keyword evidence="2" id="KW-1185">Reference proteome</keyword>
<dbReference type="RefSeq" id="WP_115279881.1">
    <property type="nucleotide sequence ID" value="NZ_AP022600.1"/>
</dbReference>
<sequence length="67" mass="7366">MTNTVTDSDRFIGLREAGERVGLSPWSIQRRIREGLLPAYRTSPTSALRVKVSDVDALLTPVRPGDA</sequence>
<evidence type="ECO:0000313" key="2">
    <source>
        <dbReference type="Proteomes" id="UP000254978"/>
    </source>
</evidence>
<dbReference type="AlphaFoldDB" id="A0A378TJR8"/>
<gene>
    <name evidence="1" type="ORF">NCTC10821_04348</name>
</gene>
<dbReference type="EMBL" id="UGQT01000001">
    <property type="protein sequence ID" value="STZ60804.1"/>
    <property type="molecule type" value="Genomic_DNA"/>
</dbReference>
<proteinExistence type="predicted"/>